<dbReference type="InterPro" id="IPR013784">
    <property type="entry name" value="Carb-bd-like_fold"/>
</dbReference>
<keyword evidence="4" id="KW-0325">Glycoprotein</keyword>
<dbReference type="SUPFAM" id="SSF57535">
    <property type="entry name" value="Complement control module/SCR domain"/>
    <property type="match status" value="2"/>
</dbReference>
<evidence type="ECO:0000256" key="5">
    <source>
        <dbReference type="PROSITE-ProRule" id="PRU00076"/>
    </source>
</evidence>
<evidence type="ECO:0000256" key="1">
    <source>
        <dbReference type="ARBA" id="ARBA00022659"/>
    </source>
</evidence>
<dbReference type="AlphaFoldDB" id="A0A7S1FI45"/>
<keyword evidence="2" id="KW-0677">Repeat</keyword>
<organism evidence="7">
    <name type="scientific">Noctiluca scintillans</name>
    <name type="common">Sea sparkle</name>
    <name type="synonym">Red tide dinoflagellate</name>
    <dbReference type="NCBI Taxonomy" id="2966"/>
    <lineage>
        <taxon>Eukaryota</taxon>
        <taxon>Sar</taxon>
        <taxon>Alveolata</taxon>
        <taxon>Dinophyceae</taxon>
        <taxon>Noctilucales</taxon>
        <taxon>Noctilucaceae</taxon>
        <taxon>Noctiluca</taxon>
    </lineage>
</organism>
<dbReference type="Gene3D" id="2.60.40.1120">
    <property type="entry name" value="Carboxypeptidase-like, regulatory domain"/>
    <property type="match status" value="1"/>
</dbReference>
<evidence type="ECO:0000256" key="3">
    <source>
        <dbReference type="ARBA" id="ARBA00023157"/>
    </source>
</evidence>
<dbReference type="InterPro" id="IPR000742">
    <property type="entry name" value="EGF"/>
</dbReference>
<dbReference type="PANTHER" id="PTHR19325:SF560">
    <property type="entry name" value="SUSHI, VON WILLEBRAND FACTOR TYPE A, EGF AND PENTRAXIN DOMAIN-CONTAINING PROTEIN 1"/>
    <property type="match status" value="1"/>
</dbReference>
<dbReference type="GO" id="GO:0030246">
    <property type="term" value="F:carbohydrate binding"/>
    <property type="evidence" value="ECO:0007669"/>
    <property type="project" value="InterPro"/>
</dbReference>
<dbReference type="InterPro" id="IPR050350">
    <property type="entry name" value="Compl-Cell_Adhes-Reg"/>
</dbReference>
<dbReference type="Gene3D" id="2.10.70.10">
    <property type="entry name" value="Complement Module, domain 1"/>
    <property type="match status" value="1"/>
</dbReference>
<sequence length="874" mass="93689">MADSPISSVTSLGSIFELGMWKNTEQDIRVTFVMTGTDAVTILPEVYLTVLDIDCIRTDGVCETVTTQDQDMYLAGENVEVAVSGSQITAYATTHLNGEGNPENTSLTEEQKRHSLTLGFKNKQSFLLHMSIGNVWNWRKFMFSGISTQLWGEQDAVAVGAQADLDVPPSSCPKAQACHPHSCGVPAAKANSVPSSTSAVLYSEVHRFTCKPGYSVDGTPSGSSFFEVQCGSSGHFLPLDQDCIDIDYCTDNPCGANGQCFDCSTTGCKNLDGAAFLQRSSIVGGREFESTDDYACWCHENYQTALGPAGQLTCQTDDCTGHSECGIGGTCEDLSVSEQGPAGEFTCSCDKGYELSPGGGSNGGDTCSMIICGSISVENSNQFPSVELFSGDTVLVKCDTGYSTDETRGGSNFRVTCMDSGIFDGEASCSKIVCSDPPTVNHAVTDGTWAFFGESLTWRCHEGYTYAQTGEVDFSLACAANGHFIGQAACTPVICSVPNLHNAYVSDSSGSGSISYGTTHLAYCNTGYVTSKGLKSFVFECGAAGSVVGVEECEIVTCAVPAMTNVKAISVETFEYASPLTVFCKDGFHHGQQQSFSLACQEDGSVIGAASCVESVYTVSGKVVDASDSLPVGGMTVSIAGFTAQTLGDGYFTISKVPVGAHTLQVEGDHYITDTRDVTISEDANHDFSLSKELASGEWRWTLEWNAQPQDLDSHVLWGRDVQCSGIRATRDREPCSHGGGSGCYVDWTKYGSTKRCSSTCSSGNCLRTSVLLENDDTDGHGPETLYLQNVGQCDGDIADCMLVYEIKNYQWQSSNMDDGNWVVRMFNDHGKVFEMHQPAEISHNTVWYVVFTMNLKTGKLCPNWVDFSKGEDC</sequence>
<protein>
    <recommendedName>
        <fullName evidence="6">EGF-like domain-containing protein</fullName>
    </recommendedName>
</protein>
<evidence type="ECO:0000259" key="6">
    <source>
        <dbReference type="PROSITE" id="PS50026"/>
    </source>
</evidence>
<dbReference type="EMBL" id="HBFQ01059251">
    <property type="protein sequence ID" value="CAD8867595.1"/>
    <property type="molecule type" value="Transcribed_RNA"/>
</dbReference>
<feature type="domain" description="EGF-like" evidence="6">
    <location>
        <begin position="315"/>
        <end position="356"/>
    </location>
</feature>
<accession>A0A7S1FI45</accession>
<gene>
    <name evidence="7" type="ORF">NSCI0253_LOCUS41950</name>
</gene>
<evidence type="ECO:0000256" key="2">
    <source>
        <dbReference type="ARBA" id="ARBA00022737"/>
    </source>
</evidence>
<keyword evidence="3" id="KW-1015">Disulfide bond</keyword>
<dbReference type="Pfam" id="PF13620">
    <property type="entry name" value="CarboxypepD_reg"/>
    <property type="match status" value="1"/>
</dbReference>
<keyword evidence="5" id="KW-0245">EGF-like domain</keyword>
<evidence type="ECO:0000313" key="7">
    <source>
        <dbReference type="EMBL" id="CAD8867595.1"/>
    </source>
</evidence>
<dbReference type="PANTHER" id="PTHR19325">
    <property type="entry name" value="COMPLEMENT COMPONENT-RELATED SUSHI DOMAIN-CONTAINING"/>
    <property type="match status" value="1"/>
</dbReference>
<comment type="caution">
    <text evidence="5">Lacks conserved residue(s) required for the propagation of feature annotation.</text>
</comment>
<name>A0A7S1FI45_NOCSC</name>
<dbReference type="PROSITE" id="PS50026">
    <property type="entry name" value="EGF_3"/>
    <property type="match status" value="1"/>
</dbReference>
<evidence type="ECO:0000256" key="4">
    <source>
        <dbReference type="ARBA" id="ARBA00023180"/>
    </source>
</evidence>
<dbReference type="InterPro" id="IPR035976">
    <property type="entry name" value="Sushi/SCR/CCP_sf"/>
</dbReference>
<dbReference type="SMART" id="SM00032">
    <property type="entry name" value="CCP"/>
    <property type="match status" value="4"/>
</dbReference>
<dbReference type="SUPFAM" id="SSF49452">
    <property type="entry name" value="Starch-binding domain-like"/>
    <property type="match status" value="1"/>
</dbReference>
<dbReference type="InterPro" id="IPR000436">
    <property type="entry name" value="Sushi_SCR_CCP_dom"/>
</dbReference>
<proteinExistence type="predicted"/>
<keyword evidence="1" id="KW-0768">Sushi</keyword>
<dbReference type="SMART" id="SM00181">
    <property type="entry name" value="EGF"/>
    <property type="match status" value="2"/>
</dbReference>
<reference evidence="7" key="1">
    <citation type="submission" date="2021-01" db="EMBL/GenBank/DDBJ databases">
        <authorList>
            <person name="Corre E."/>
            <person name="Pelletier E."/>
            <person name="Niang G."/>
            <person name="Scheremetjew M."/>
            <person name="Finn R."/>
            <person name="Kale V."/>
            <person name="Holt S."/>
            <person name="Cochrane G."/>
            <person name="Meng A."/>
            <person name="Brown T."/>
            <person name="Cohen L."/>
        </authorList>
    </citation>
    <scope>NUCLEOTIDE SEQUENCE</scope>
</reference>